<protein>
    <recommendedName>
        <fullName evidence="5 7">Uronate isomerase</fullName>
        <ecNumber evidence="4 7">5.3.1.12</ecNumber>
    </recommendedName>
    <alternativeName>
        <fullName evidence="7">Glucuronate isomerase</fullName>
    </alternativeName>
    <alternativeName>
        <fullName evidence="7">Uronic isomerase</fullName>
    </alternativeName>
</protein>
<dbReference type="AlphaFoldDB" id="A0A1N6ZAU4"/>
<dbReference type="Pfam" id="PF02614">
    <property type="entry name" value="UxaC"/>
    <property type="match status" value="1"/>
</dbReference>
<dbReference type="GO" id="GO:0008880">
    <property type="term" value="F:glucuronate isomerase activity"/>
    <property type="evidence" value="ECO:0007669"/>
    <property type="project" value="UniProtKB-UniRule"/>
</dbReference>
<organism evidence="8 9">
    <name type="scientific">Domibacillus enclensis</name>
    <dbReference type="NCBI Taxonomy" id="1017273"/>
    <lineage>
        <taxon>Bacteria</taxon>
        <taxon>Bacillati</taxon>
        <taxon>Bacillota</taxon>
        <taxon>Bacilli</taxon>
        <taxon>Bacillales</taxon>
        <taxon>Bacillaceae</taxon>
        <taxon>Domibacillus</taxon>
    </lineage>
</organism>
<dbReference type="NCBIfam" id="NF002794">
    <property type="entry name" value="PRK02925.1"/>
    <property type="match status" value="1"/>
</dbReference>
<dbReference type="Gene3D" id="1.10.2020.10">
    <property type="entry name" value="uronate isomerase, domain 2, chain A"/>
    <property type="match status" value="1"/>
</dbReference>
<evidence type="ECO:0000256" key="3">
    <source>
        <dbReference type="ARBA" id="ARBA00008397"/>
    </source>
</evidence>
<evidence type="ECO:0000256" key="7">
    <source>
        <dbReference type="HAMAP-Rule" id="MF_00675"/>
    </source>
</evidence>
<evidence type="ECO:0000256" key="5">
    <source>
        <dbReference type="ARBA" id="ARBA00020555"/>
    </source>
</evidence>
<comment type="similarity">
    <text evidence="3 7">Belongs to the metallo-dependent hydrolases superfamily. Uronate isomerase family.</text>
</comment>
<dbReference type="InterPro" id="IPR003766">
    <property type="entry name" value="Uronate_isomerase"/>
</dbReference>
<dbReference type="PANTHER" id="PTHR30068:SF4">
    <property type="entry name" value="URONATE ISOMERASE"/>
    <property type="match status" value="1"/>
</dbReference>
<name>A0A1N6ZAU4_9BACI</name>
<comment type="pathway">
    <text evidence="2 7">Carbohydrate metabolism; pentose and glucuronate interconversion.</text>
</comment>
<evidence type="ECO:0000313" key="8">
    <source>
        <dbReference type="EMBL" id="SIR23856.1"/>
    </source>
</evidence>
<dbReference type="Proteomes" id="UP000186385">
    <property type="component" value="Unassembled WGS sequence"/>
</dbReference>
<dbReference type="GO" id="GO:0019698">
    <property type="term" value="P:D-galacturonate catabolic process"/>
    <property type="evidence" value="ECO:0007669"/>
    <property type="project" value="TreeGrafter"/>
</dbReference>
<evidence type="ECO:0000256" key="2">
    <source>
        <dbReference type="ARBA" id="ARBA00004892"/>
    </source>
</evidence>
<dbReference type="STRING" id="1017273.SAMN05443094_106156"/>
<dbReference type="SUPFAM" id="SSF51556">
    <property type="entry name" value="Metallo-dependent hydrolases"/>
    <property type="match status" value="1"/>
</dbReference>
<evidence type="ECO:0000256" key="1">
    <source>
        <dbReference type="ARBA" id="ARBA00001165"/>
    </source>
</evidence>
<evidence type="ECO:0000256" key="4">
    <source>
        <dbReference type="ARBA" id="ARBA00012546"/>
    </source>
</evidence>
<dbReference type="GO" id="GO:0042840">
    <property type="term" value="P:D-glucuronate catabolic process"/>
    <property type="evidence" value="ECO:0007669"/>
    <property type="project" value="TreeGrafter"/>
</dbReference>
<sequence length="483" mass="54725">MKSFMDDQFLLTNKIAVTLYEEYAKDMPIIDYHCHLSPKEIYENKQFATITEAWLYGDHYKWRLMRANGVPESHVTGDASDYEKFMAWAKTVPMTIGNPLYNWTHLELQRFFDIHDILNEQSAPAIWEKVNERLTSGKMNARDLIRDSNVKVVCTTDDPVDSLEYHQKLLDEGDFNVKVVPGFRPDKGLELNRDLFAEWVGTLGEAAKIDIRSYDDFLRALEARIDFFHQTGGRVSDHALDRVLYAETTKEEAAGIFAKALNGEKVSIEEEAKYKTYTLTFLGEEYAKRGWVMQYHMHAHRNNNTRMFDALGPDTGYDSMNDEPLAMPLVGLLSALDRSGQLPKTVLYSLNPKDNYTIASVTGSFQGGGIPGKIQFGTAWWFNDQKDGMLDQMKALANLGLFSQFIGMLTDSRSFLSYTRHEYFRRLVCDLVGSWAEQGEVPNDLALLGGIVKGICYENAAAYFDFGLKEGGGLVEASGQNRA</sequence>
<dbReference type="UniPathway" id="UPA00246"/>
<dbReference type="InterPro" id="IPR032466">
    <property type="entry name" value="Metal_Hydrolase"/>
</dbReference>
<proteinExistence type="inferred from homology"/>
<accession>A0A1N6ZAU4</accession>
<dbReference type="HAMAP" id="MF_00675">
    <property type="entry name" value="UxaC"/>
    <property type="match status" value="1"/>
</dbReference>
<reference evidence="8 9" key="1">
    <citation type="submission" date="2017-01" db="EMBL/GenBank/DDBJ databases">
        <authorList>
            <person name="Mah S.A."/>
            <person name="Swanson W.J."/>
            <person name="Moy G.W."/>
            <person name="Vacquier V.D."/>
        </authorList>
    </citation>
    <scope>NUCLEOTIDE SEQUENCE [LARGE SCALE GENOMIC DNA]</scope>
    <source>
        <strain evidence="8 9">NIO-1016</strain>
    </source>
</reference>
<dbReference type="EC" id="5.3.1.12" evidence="4 7"/>
<comment type="catalytic activity">
    <reaction evidence="7">
        <text>aldehydo-D-galacturonate = keto-D-tagaturonate</text>
        <dbReference type="Rhea" id="RHEA:27702"/>
        <dbReference type="ChEBI" id="CHEBI:12952"/>
        <dbReference type="ChEBI" id="CHEBI:17886"/>
    </reaction>
</comment>
<gene>
    <name evidence="7" type="primary">uxaC</name>
    <name evidence="8" type="ORF">SAMN05443094_106156</name>
</gene>
<comment type="catalytic activity">
    <reaction evidence="1 7">
        <text>D-glucuronate = D-fructuronate</text>
        <dbReference type="Rhea" id="RHEA:13049"/>
        <dbReference type="ChEBI" id="CHEBI:58720"/>
        <dbReference type="ChEBI" id="CHEBI:59863"/>
        <dbReference type="EC" id="5.3.1.12"/>
    </reaction>
</comment>
<keyword evidence="6 7" id="KW-0413">Isomerase</keyword>
<evidence type="ECO:0000256" key="6">
    <source>
        <dbReference type="ARBA" id="ARBA00023235"/>
    </source>
</evidence>
<dbReference type="EMBL" id="FTLX01000006">
    <property type="protein sequence ID" value="SIR23856.1"/>
    <property type="molecule type" value="Genomic_DNA"/>
</dbReference>
<evidence type="ECO:0000313" key="9">
    <source>
        <dbReference type="Proteomes" id="UP000186385"/>
    </source>
</evidence>
<dbReference type="PANTHER" id="PTHR30068">
    <property type="entry name" value="URONATE ISOMERASE"/>
    <property type="match status" value="1"/>
</dbReference>
<dbReference type="Gene3D" id="3.20.20.140">
    <property type="entry name" value="Metal-dependent hydrolases"/>
    <property type="match status" value="1"/>
</dbReference>